<organism evidence="6 7">
    <name type="scientific">Wujia chipingensis</name>
    <dbReference type="NCBI Taxonomy" id="2763670"/>
    <lineage>
        <taxon>Bacteria</taxon>
        <taxon>Bacillati</taxon>
        <taxon>Bacillota</taxon>
        <taxon>Clostridia</taxon>
        <taxon>Lachnospirales</taxon>
        <taxon>Lachnospiraceae</taxon>
        <taxon>Wujia</taxon>
    </lineage>
</organism>
<evidence type="ECO:0000313" key="6">
    <source>
        <dbReference type="EMBL" id="QNL99127.1"/>
    </source>
</evidence>
<dbReference type="RefSeq" id="WP_021986434.1">
    <property type="nucleotide sequence ID" value="NZ_CP060632.1"/>
</dbReference>
<evidence type="ECO:0000313" key="7">
    <source>
        <dbReference type="Proteomes" id="UP000515819"/>
    </source>
</evidence>
<dbReference type="PANTHER" id="PTHR37419">
    <property type="entry name" value="SERINE/THREONINE-PROTEIN KINASE TOXIN HIPA"/>
    <property type="match status" value="1"/>
</dbReference>
<feature type="domain" description="HipA-like C-terminal" evidence="4">
    <location>
        <begin position="146"/>
        <end position="390"/>
    </location>
</feature>
<dbReference type="EMBL" id="CP060632">
    <property type="protein sequence ID" value="QNL99127.1"/>
    <property type="molecule type" value="Genomic_DNA"/>
</dbReference>
<dbReference type="KEGG" id="wcp:H9Q76_10345"/>
<dbReference type="GO" id="GO:0005829">
    <property type="term" value="C:cytosol"/>
    <property type="evidence" value="ECO:0007669"/>
    <property type="project" value="TreeGrafter"/>
</dbReference>
<dbReference type="CDD" id="cd17793">
    <property type="entry name" value="HipA"/>
    <property type="match status" value="1"/>
</dbReference>
<dbReference type="NCBIfam" id="TIGR03071">
    <property type="entry name" value="couple_hipA"/>
    <property type="match status" value="1"/>
</dbReference>
<keyword evidence="3" id="KW-0418">Kinase</keyword>
<feature type="domain" description="HipA N-terminal subdomain 1" evidence="5">
    <location>
        <begin position="16"/>
        <end position="106"/>
    </location>
</feature>
<accession>A0A7G9FKP6</accession>
<dbReference type="Pfam" id="PF07804">
    <property type="entry name" value="HipA_C"/>
    <property type="match status" value="1"/>
</dbReference>
<keyword evidence="7" id="KW-1185">Reference proteome</keyword>
<gene>
    <name evidence="6" type="ORF">H9Q76_10345</name>
</gene>
<evidence type="ECO:0000259" key="4">
    <source>
        <dbReference type="Pfam" id="PF07804"/>
    </source>
</evidence>
<name>A0A7G9FKP6_9FIRM</name>
<dbReference type="AlphaFoldDB" id="A0A7G9FKP6"/>
<evidence type="ECO:0000256" key="1">
    <source>
        <dbReference type="ARBA" id="ARBA00010164"/>
    </source>
</evidence>
<dbReference type="Pfam" id="PF13657">
    <property type="entry name" value="Couple_hipA"/>
    <property type="match status" value="1"/>
</dbReference>
<reference evidence="6 7" key="1">
    <citation type="submission" date="2020-08" db="EMBL/GenBank/DDBJ databases">
        <authorList>
            <person name="Liu C."/>
            <person name="Sun Q."/>
        </authorList>
    </citation>
    <scope>NUCLEOTIDE SEQUENCE [LARGE SCALE GENOMIC DNA]</scope>
    <source>
        <strain evidence="6 7">NSJ-4</strain>
    </source>
</reference>
<dbReference type="Proteomes" id="UP000515819">
    <property type="component" value="Chromosome"/>
</dbReference>
<proteinExistence type="inferred from homology"/>
<evidence type="ECO:0000256" key="3">
    <source>
        <dbReference type="ARBA" id="ARBA00022777"/>
    </source>
</evidence>
<keyword evidence="2" id="KW-0808">Transferase</keyword>
<dbReference type="InterPro" id="IPR012893">
    <property type="entry name" value="HipA-like_C"/>
</dbReference>
<sequence length="427" mass="48541">MRKLEVYIEEDGDFVLAGQIQGETWEDARFIYEKSYLENQSHQPVSISLPFQEDAFSPFETRCYFEGLLPEGYTRRCVAGWMHVAEEDYLSVLAGLGNECLGAVRICEPGAGGCSPSYKKISREELLEFAKEGASKSAQFLAKAHLSLTGASGKTGLYYDNKDGWYMPFGTAPSTHIVKQSHVRLSGIVANEQLCLRTAKILGIDVPESFIISVGTGEHILFATKRFDRLMQEDSRVIDGKKVPFRLQQEDFAQALGVPASQKYEKIGDSYLKRVFTLLRQYSDNPVEDQLKLWDICIFNYLIGNTDNHIKNIGLLYGKDRRTIRLAPAYDIVSTMIYEESTEQMAMAIDGELDIRKITKESFRAEARHIGLGERIAMRRFEQMQNSFERALAQAKEEIQDAGYPGVEEIYEKILRKNQPNHHLNRQ</sequence>
<evidence type="ECO:0000259" key="5">
    <source>
        <dbReference type="Pfam" id="PF13657"/>
    </source>
</evidence>
<protein>
    <submittedName>
        <fullName evidence="6">Type II toxin-antitoxin system HipA family toxin</fullName>
    </submittedName>
</protein>
<dbReference type="InterPro" id="IPR052028">
    <property type="entry name" value="HipA_Ser/Thr_kinase"/>
</dbReference>
<evidence type="ECO:0000256" key="2">
    <source>
        <dbReference type="ARBA" id="ARBA00022679"/>
    </source>
</evidence>
<dbReference type="Gene3D" id="1.10.1070.20">
    <property type="match status" value="1"/>
</dbReference>
<comment type="similarity">
    <text evidence="1">Belongs to the HipA Ser/Thr kinase family.</text>
</comment>
<dbReference type="InterPro" id="IPR017508">
    <property type="entry name" value="HipA_N1"/>
</dbReference>
<dbReference type="PANTHER" id="PTHR37419:SF1">
    <property type="entry name" value="SERINE_THREONINE-PROTEIN KINASE TOXIN HIPA"/>
    <property type="match status" value="1"/>
</dbReference>
<dbReference type="GO" id="GO:0004674">
    <property type="term" value="F:protein serine/threonine kinase activity"/>
    <property type="evidence" value="ECO:0007669"/>
    <property type="project" value="TreeGrafter"/>
</dbReference>